<reference evidence="1" key="2">
    <citation type="journal article" date="2015" name="Fish Shellfish Immunol.">
        <title>Early steps in the European eel (Anguilla anguilla)-Vibrio vulnificus interaction in the gills: Role of the RtxA13 toxin.</title>
        <authorList>
            <person name="Callol A."/>
            <person name="Pajuelo D."/>
            <person name="Ebbesson L."/>
            <person name="Teles M."/>
            <person name="MacKenzie S."/>
            <person name="Amaro C."/>
        </authorList>
    </citation>
    <scope>NUCLEOTIDE SEQUENCE</scope>
</reference>
<evidence type="ECO:0000313" key="1">
    <source>
        <dbReference type="EMBL" id="JAH11314.1"/>
    </source>
</evidence>
<accession>A0A0E9Q3L8</accession>
<name>A0A0E9Q3L8_ANGAN</name>
<dbReference type="EMBL" id="GBXM01097263">
    <property type="protein sequence ID" value="JAH11314.1"/>
    <property type="molecule type" value="Transcribed_RNA"/>
</dbReference>
<sequence length="44" mass="4679">MNLNNSSGLPVYLMVTTAPTSQSFTRTALSNCPVPTVHCQGRAL</sequence>
<protein>
    <submittedName>
        <fullName evidence="1">Uncharacterized protein</fullName>
    </submittedName>
</protein>
<reference evidence="1" key="1">
    <citation type="submission" date="2014-11" db="EMBL/GenBank/DDBJ databases">
        <authorList>
            <person name="Amaro Gonzalez C."/>
        </authorList>
    </citation>
    <scope>NUCLEOTIDE SEQUENCE</scope>
</reference>
<proteinExistence type="predicted"/>
<organism evidence="1">
    <name type="scientific">Anguilla anguilla</name>
    <name type="common">European freshwater eel</name>
    <name type="synonym">Muraena anguilla</name>
    <dbReference type="NCBI Taxonomy" id="7936"/>
    <lineage>
        <taxon>Eukaryota</taxon>
        <taxon>Metazoa</taxon>
        <taxon>Chordata</taxon>
        <taxon>Craniata</taxon>
        <taxon>Vertebrata</taxon>
        <taxon>Euteleostomi</taxon>
        <taxon>Actinopterygii</taxon>
        <taxon>Neopterygii</taxon>
        <taxon>Teleostei</taxon>
        <taxon>Anguilliformes</taxon>
        <taxon>Anguillidae</taxon>
        <taxon>Anguilla</taxon>
    </lineage>
</organism>
<dbReference type="AlphaFoldDB" id="A0A0E9Q3L8"/>